<reference evidence="2 3" key="1">
    <citation type="journal article" date="2022" name="Allergy">
        <title>Genome assembly and annotation of Periplaneta americana reveal a comprehensive cockroach allergen profile.</title>
        <authorList>
            <person name="Wang L."/>
            <person name="Xiong Q."/>
            <person name="Saelim N."/>
            <person name="Wang L."/>
            <person name="Nong W."/>
            <person name="Wan A.T."/>
            <person name="Shi M."/>
            <person name="Liu X."/>
            <person name="Cao Q."/>
            <person name="Hui J.H.L."/>
            <person name="Sookrung N."/>
            <person name="Leung T.F."/>
            <person name="Tungtrongchitr A."/>
            <person name="Tsui S.K.W."/>
        </authorList>
    </citation>
    <scope>NUCLEOTIDE SEQUENCE [LARGE SCALE GENOMIC DNA]</scope>
    <source>
        <strain evidence="2">PWHHKU_190912</strain>
    </source>
</reference>
<evidence type="ECO:0000313" key="3">
    <source>
        <dbReference type="Proteomes" id="UP001148838"/>
    </source>
</evidence>
<gene>
    <name evidence="2" type="ORF">ANN_19378</name>
</gene>
<feature type="compositionally biased region" description="Basic and acidic residues" evidence="1">
    <location>
        <begin position="156"/>
        <end position="165"/>
    </location>
</feature>
<feature type="region of interest" description="Disordered" evidence="1">
    <location>
        <begin position="131"/>
        <end position="180"/>
    </location>
</feature>
<sequence>MKALVYQNLVDAEEDLVALIVTAAGEVRDNAHDVQRSLVRRMELCRQGNSGHFEHILSLQFQSVVSLSKSAAVPTHHVQSNATANPSKYLKTYFHENALTNFLVIKTSHRCLIDLRTRSQTPGVLRMSSEHANSEGIPNQAQETNKPMILNGPTSRNREGSEGERGGQAIGPPLPIHRSGNLRSKYRRAVRLKCCKKVKRQKLPSICVEGKPRRKTEAGNLSQPGFEPGPALFTMRQDNRYSRAVDSCIPKFNMIKKRNPDRKQTKEIVELLSGNPAGGLPSDLPRLREHPSDTRGTLPAEIHQLDEVYGENVLSRKQTFWREILDHPPYSSDLPQSFPSLRTVIAAVADMLTKELELHQTLSRIANISKSRNWIVRSDKLGASTY</sequence>
<protein>
    <submittedName>
        <fullName evidence="2">Uncharacterized protein</fullName>
    </submittedName>
</protein>
<evidence type="ECO:0000256" key="1">
    <source>
        <dbReference type="SAM" id="MobiDB-lite"/>
    </source>
</evidence>
<evidence type="ECO:0000313" key="2">
    <source>
        <dbReference type="EMBL" id="KAJ4430787.1"/>
    </source>
</evidence>
<keyword evidence="3" id="KW-1185">Reference proteome</keyword>
<comment type="caution">
    <text evidence="2">The sequence shown here is derived from an EMBL/GenBank/DDBJ whole genome shotgun (WGS) entry which is preliminary data.</text>
</comment>
<dbReference type="Proteomes" id="UP001148838">
    <property type="component" value="Unassembled WGS sequence"/>
</dbReference>
<proteinExistence type="predicted"/>
<organism evidence="2 3">
    <name type="scientific">Periplaneta americana</name>
    <name type="common">American cockroach</name>
    <name type="synonym">Blatta americana</name>
    <dbReference type="NCBI Taxonomy" id="6978"/>
    <lineage>
        <taxon>Eukaryota</taxon>
        <taxon>Metazoa</taxon>
        <taxon>Ecdysozoa</taxon>
        <taxon>Arthropoda</taxon>
        <taxon>Hexapoda</taxon>
        <taxon>Insecta</taxon>
        <taxon>Pterygota</taxon>
        <taxon>Neoptera</taxon>
        <taxon>Polyneoptera</taxon>
        <taxon>Dictyoptera</taxon>
        <taxon>Blattodea</taxon>
        <taxon>Blattoidea</taxon>
        <taxon>Blattidae</taxon>
        <taxon>Blattinae</taxon>
        <taxon>Periplaneta</taxon>
    </lineage>
</organism>
<name>A0ABQ8SA17_PERAM</name>
<feature type="compositionally biased region" description="Polar residues" evidence="1">
    <location>
        <begin position="136"/>
        <end position="145"/>
    </location>
</feature>
<dbReference type="EMBL" id="JAJSOF020000031">
    <property type="protein sequence ID" value="KAJ4430787.1"/>
    <property type="molecule type" value="Genomic_DNA"/>
</dbReference>
<accession>A0ABQ8SA17</accession>